<accession>A0A3N1D6L5</accession>
<reference evidence="2 3" key="1">
    <citation type="submission" date="2018-11" db="EMBL/GenBank/DDBJ databases">
        <title>Sequencing the genomes of 1000 actinobacteria strains.</title>
        <authorList>
            <person name="Klenk H.-P."/>
        </authorList>
    </citation>
    <scope>NUCLEOTIDE SEQUENCE [LARGE SCALE GENOMIC DNA]</scope>
    <source>
        <strain evidence="2 3">DSM 44254</strain>
    </source>
</reference>
<feature type="compositionally biased region" description="Low complexity" evidence="1">
    <location>
        <begin position="1"/>
        <end position="66"/>
    </location>
</feature>
<feature type="region of interest" description="Disordered" evidence="1">
    <location>
        <begin position="1"/>
        <end position="80"/>
    </location>
</feature>
<comment type="caution">
    <text evidence="2">The sequence shown here is derived from an EMBL/GenBank/DDBJ whole genome shotgun (WGS) entry which is preliminary data.</text>
</comment>
<proteinExistence type="predicted"/>
<dbReference type="Proteomes" id="UP000272400">
    <property type="component" value="Unassembled WGS sequence"/>
</dbReference>
<organism evidence="2 3">
    <name type="scientific">Actinocorallia herbida</name>
    <dbReference type="NCBI Taxonomy" id="58109"/>
    <lineage>
        <taxon>Bacteria</taxon>
        <taxon>Bacillati</taxon>
        <taxon>Actinomycetota</taxon>
        <taxon>Actinomycetes</taxon>
        <taxon>Streptosporangiales</taxon>
        <taxon>Thermomonosporaceae</taxon>
        <taxon>Actinocorallia</taxon>
    </lineage>
</organism>
<protein>
    <submittedName>
        <fullName evidence="2">Uncharacterized protein</fullName>
    </submittedName>
</protein>
<evidence type="ECO:0000313" key="3">
    <source>
        <dbReference type="Proteomes" id="UP000272400"/>
    </source>
</evidence>
<evidence type="ECO:0000313" key="2">
    <source>
        <dbReference type="EMBL" id="ROO88758.1"/>
    </source>
</evidence>
<keyword evidence="3" id="KW-1185">Reference proteome</keyword>
<sequence length="147" mass="15190">MATTNRTTTAKAATTKRPQAPRTTTGKANTPAAAPAPAPAATGSPAPDQATPTAPAPAATVKAPQPYIRKDRTRRATGSRVQVLDLRAADAPADAIAPAEGDGKPLNYAARCVTHEQHQHFATYAQAYAAAKSSADWCGTCKPTEQE</sequence>
<dbReference type="AlphaFoldDB" id="A0A3N1D6L5"/>
<dbReference type="RefSeq" id="WP_123667961.1">
    <property type="nucleotide sequence ID" value="NZ_RJKE01000001.1"/>
</dbReference>
<name>A0A3N1D6L5_9ACTN</name>
<evidence type="ECO:0000256" key="1">
    <source>
        <dbReference type="SAM" id="MobiDB-lite"/>
    </source>
</evidence>
<dbReference type="EMBL" id="RJKE01000001">
    <property type="protein sequence ID" value="ROO88758.1"/>
    <property type="molecule type" value="Genomic_DNA"/>
</dbReference>
<gene>
    <name evidence="2" type="ORF">EDD29_6437</name>
</gene>